<dbReference type="RefSeq" id="WP_265790868.1">
    <property type="nucleotide sequence ID" value="NZ_BAABRS010000003.1"/>
</dbReference>
<dbReference type="SUPFAM" id="SSF53187">
    <property type="entry name" value="Zn-dependent exopeptidases"/>
    <property type="match status" value="1"/>
</dbReference>
<dbReference type="Pfam" id="PF00246">
    <property type="entry name" value="Peptidase_M14"/>
    <property type="match status" value="1"/>
</dbReference>
<feature type="domain" description="Peptidase M14" evidence="1">
    <location>
        <begin position="37"/>
        <end position="205"/>
    </location>
</feature>
<evidence type="ECO:0000313" key="3">
    <source>
        <dbReference type="Proteomes" id="UP001207337"/>
    </source>
</evidence>
<evidence type="ECO:0000259" key="1">
    <source>
        <dbReference type="Pfam" id="PF00246"/>
    </source>
</evidence>
<comment type="caution">
    <text evidence="2">The sequence shown here is derived from an EMBL/GenBank/DDBJ whole genome shotgun (WGS) entry which is preliminary data.</text>
</comment>
<organism evidence="2 3">
    <name type="scientific">Fodinibius salicampi</name>
    <dbReference type="NCBI Taxonomy" id="1920655"/>
    <lineage>
        <taxon>Bacteria</taxon>
        <taxon>Pseudomonadati</taxon>
        <taxon>Balneolota</taxon>
        <taxon>Balneolia</taxon>
        <taxon>Balneolales</taxon>
        <taxon>Balneolaceae</taxon>
        <taxon>Fodinibius</taxon>
    </lineage>
</organism>
<name>A0ABT3Q1A6_9BACT</name>
<dbReference type="EMBL" id="JAJNDC010000003">
    <property type="protein sequence ID" value="MCW9713870.1"/>
    <property type="molecule type" value="Genomic_DNA"/>
</dbReference>
<proteinExistence type="predicted"/>
<keyword evidence="3" id="KW-1185">Reference proteome</keyword>
<accession>A0ABT3Q1A6</accession>
<protein>
    <recommendedName>
        <fullName evidence="1">Peptidase M14 domain-containing protein</fullName>
    </recommendedName>
</protein>
<reference evidence="2 3" key="1">
    <citation type="submission" date="2021-11" db="EMBL/GenBank/DDBJ databases">
        <title>Aliifidinibius sp. nov., a new bacterium isolated from saline soil.</title>
        <authorList>
            <person name="Galisteo C."/>
            <person name="De La Haba R."/>
            <person name="Sanchez-Porro C."/>
            <person name="Ventosa A."/>
        </authorList>
    </citation>
    <scope>NUCLEOTIDE SEQUENCE [LARGE SCALE GENOMIC DNA]</scope>
    <source>
        <strain evidence="2 3">KACC 190600</strain>
    </source>
</reference>
<dbReference type="Proteomes" id="UP001207337">
    <property type="component" value="Unassembled WGS sequence"/>
</dbReference>
<dbReference type="InterPro" id="IPR000834">
    <property type="entry name" value="Peptidase_M14"/>
</dbReference>
<evidence type="ECO:0000313" key="2">
    <source>
        <dbReference type="EMBL" id="MCW9713870.1"/>
    </source>
</evidence>
<sequence>MDYYLPEGITYDSSIPTPEDLLGTVPGEWHVRHDQLEKYMRAVAEASDRVSLHEFGKTYEDRTLLYLAVTSPSNQNNIEQIRSNHVALTDPEQSGNRNTQEMPVVLYMGYSIHGDEPSGANASMLVAYHLAAAQGEEIEEKLKNSVVLLDPSLNPDGLNRFAGWVNTNKGKNVVSDPNSRELNQPWPGGRTNHYWFDLNRDWMLVQHLASQGRIENFHEWKPNILTDHHEMGTNATFFFQPGIQSRTHPITPDKNQELTKSIAEYHAQKLDREKRLYYSEESFDDFYYGKGKSNFDG</sequence>
<gene>
    <name evidence="2" type="ORF">LQ318_13245</name>
</gene>
<dbReference type="Gene3D" id="3.40.630.10">
    <property type="entry name" value="Zn peptidases"/>
    <property type="match status" value="1"/>
</dbReference>